<keyword evidence="1" id="KW-1133">Transmembrane helix</keyword>
<reference evidence="2" key="1">
    <citation type="submission" date="2017-08" db="EMBL/GenBank/DDBJ databases">
        <authorList>
            <consortium name="Urmite Genomes"/>
        </authorList>
    </citation>
    <scope>NUCLEOTIDE SEQUENCE [LARGE SCALE GENOMIC DNA]</scope>
    <source>
        <strain evidence="2">IHUMI-LCC2</strain>
    </source>
</reference>
<dbReference type="KEGG" id="vg:35381688"/>
<sequence length="123" mass="13464">MSFASDLKELYPAGCEKPCDKPKPPCADPCEKPKPPCAEPCSTGYGNWGYSIAAGIIVAIIVGFILYFAKPNWILKGYECDKNECDSGVRGKCCVNWAKLVGISILIGILALIIVWFLCRCRK</sequence>
<keyword evidence="1 2" id="KW-0812">Transmembrane</keyword>
<evidence type="ECO:0000313" key="2">
    <source>
        <dbReference type="EMBL" id="SNW62935.1"/>
    </source>
</evidence>
<proteinExistence type="predicted"/>
<evidence type="ECO:0000256" key="1">
    <source>
        <dbReference type="SAM" id="Phobius"/>
    </source>
</evidence>
<accession>A0A2I2L5V5</accession>
<keyword evidence="1" id="KW-0472">Membrane</keyword>
<organism evidence="2">
    <name type="scientific">Orpheovirus IHUMI-LCC2</name>
    <dbReference type="NCBI Taxonomy" id="2023057"/>
    <lineage>
        <taxon>Viruses</taxon>
        <taxon>Varidnaviria</taxon>
        <taxon>Bamfordvirae</taxon>
        <taxon>Nucleocytoviricota</taxon>
        <taxon>Megaviricetes</taxon>
        <taxon>Pimascovirales</taxon>
        <taxon>Ocovirineae</taxon>
        <taxon>Orpheoviridae</taxon>
        <taxon>Alphaorpheovirus</taxon>
        <taxon>Alphaorpheovirus massiliense</taxon>
    </lineage>
</organism>
<dbReference type="EMBL" id="LT906555">
    <property type="protein sequence ID" value="SNW62935.1"/>
    <property type="molecule type" value="Genomic_DNA"/>
</dbReference>
<dbReference type="RefSeq" id="YP_009449237.1">
    <property type="nucleotide sequence ID" value="NC_036594.1"/>
</dbReference>
<gene>
    <name evidence="2" type="ORF">ORPV_1031</name>
</gene>
<feature type="transmembrane region" description="Helical" evidence="1">
    <location>
        <begin position="100"/>
        <end position="118"/>
    </location>
</feature>
<evidence type="ECO:0000313" key="3">
    <source>
        <dbReference type="Proteomes" id="UP000236316"/>
    </source>
</evidence>
<keyword evidence="3" id="KW-1185">Reference proteome</keyword>
<name>A0A2I2L5V5_9VIRU</name>
<feature type="transmembrane region" description="Helical" evidence="1">
    <location>
        <begin position="48"/>
        <end position="69"/>
    </location>
</feature>
<dbReference type="Proteomes" id="UP000236316">
    <property type="component" value="Segment"/>
</dbReference>
<dbReference type="GeneID" id="35381688"/>
<protein>
    <submittedName>
        <fullName evidence="2">Transmembrane domain-containing protein</fullName>
    </submittedName>
</protein>